<evidence type="ECO:0000313" key="3">
    <source>
        <dbReference type="Proteomes" id="UP000199503"/>
    </source>
</evidence>
<dbReference type="EMBL" id="FOFV01000006">
    <property type="protein sequence ID" value="SER13547.1"/>
    <property type="molecule type" value="Genomic_DNA"/>
</dbReference>
<dbReference type="RefSeq" id="WP_089917711.1">
    <property type="nucleotide sequence ID" value="NZ_FOFV01000006.1"/>
</dbReference>
<keyword evidence="3" id="KW-1185">Reference proteome</keyword>
<dbReference type="InterPro" id="IPR003959">
    <property type="entry name" value="ATPase_AAA_core"/>
</dbReference>
<dbReference type="Gene3D" id="3.40.50.300">
    <property type="entry name" value="P-loop containing nucleotide triphosphate hydrolases"/>
    <property type="match status" value="2"/>
</dbReference>
<dbReference type="GO" id="GO:0016887">
    <property type="term" value="F:ATP hydrolysis activity"/>
    <property type="evidence" value="ECO:0007669"/>
    <property type="project" value="InterPro"/>
</dbReference>
<dbReference type="Proteomes" id="UP000199503">
    <property type="component" value="Unassembled WGS sequence"/>
</dbReference>
<organism evidence="2 3">
    <name type="scientific">Lentzea albida</name>
    <dbReference type="NCBI Taxonomy" id="65499"/>
    <lineage>
        <taxon>Bacteria</taxon>
        <taxon>Bacillati</taxon>
        <taxon>Actinomycetota</taxon>
        <taxon>Actinomycetes</taxon>
        <taxon>Pseudonocardiales</taxon>
        <taxon>Pseudonocardiaceae</taxon>
        <taxon>Lentzea</taxon>
    </lineage>
</organism>
<sequence length="398" mass="44378">MLRSFRLGNHRSFRDEQELLLMPAYSKDREVLPVAAIYGANASGKSNLLDGLDFMRRAVRDSFAAWRPEAGVPRRAFAFADEERPSVFVVELVLDDVRYTYGFEVDDRNVREEWLYSYPASRKRVLFERDGNGLRFGSTVEDRPRLEVLGSLLRPNALFLSLAAQSSSALVQPVWGWFTEGLRFRVEVNAPVNEDAITDFLIANRADHRRIVDLVRVADLGISSLHLLEVARHDGSIRHDLFLAHGSAEVVLPFSDESAGTRSWLELLPTALTVLRTGGTLVIDEIDASLHPRLTAALVGLFRDPEANSREAQLLFTTHDASLLSPVLGDEVLTREDVWFVNKGDDGASELYALTDFKPRREGENLERRYLGGSYGAVPDVQAEALVSAVLRGVDGQA</sequence>
<dbReference type="OrthoDB" id="9809324at2"/>
<dbReference type="GO" id="GO:0005524">
    <property type="term" value="F:ATP binding"/>
    <property type="evidence" value="ECO:0007669"/>
    <property type="project" value="InterPro"/>
</dbReference>
<proteinExistence type="predicted"/>
<reference evidence="3" key="1">
    <citation type="submission" date="2016-10" db="EMBL/GenBank/DDBJ databases">
        <authorList>
            <person name="Varghese N."/>
            <person name="Submissions S."/>
        </authorList>
    </citation>
    <scope>NUCLEOTIDE SEQUENCE [LARGE SCALE GENOMIC DNA]</scope>
    <source>
        <strain evidence="3">DSM 44437</strain>
    </source>
</reference>
<gene>
    <name evidence="2" type="ORF">SAMN04488000_106218</name>
</gene>
<name>A0A1H9LQQ1_9PSEU</name>
<dbReference type="InterPro" id="IPR027417">
    <property type="entry name" value="P-loop_NTPase"/>
</dbReference>
<dbReference type="PANTHER" id="PTHR40396">
    <property type="entry name" value="ATPASE-LIKE PROTEIN"/>
    <property type="match status" value="1"/>
</dbReference>
<dbReference type="SUPFAM" id="SSF52540">
    <property type="entry name" value="P-loop containing nucleoside triphosphate hydrolases"/>
    <property type="match status" value="1"/>
</dbReference>
<protein>
    <recommendedName>
        <fullName evidence="1">ATPase AAA-type core domain-containing protein</fullName>
    </recommendedName>
</protein>
<dbReference type="STRING" id="65499.SAMN04488000_106218"/>
<dbReference type="PANTHER" id="PTHR40396:SF1">
    <property type="entry name" value="ATPASE AAA-TYPE CORE DOMAIN-CONTAINING PROTEIN"/>
    <property type="match status" value="1"/>
</dbReference>
<accession>A0A1H9LQQ1</accession>
<feature type="domain" description="ATPase AAA-type core" evidence="1">
    <location>
        <begin position="34"/>
        <end position="325"/>
    </location>
</feature>
<dbReference type="AlphaFoldDB" id="A0A1H9LQQ1"/>
<dbReference type="Pfam" id="PF13304">
    <property type="entry name" value="AAA_21"/>
    <property type="match status" value="1"/>
</dbReference>
<evidence type="ECO:0000313" key="2">
    <source>
        <dbReference type="EMBL" id="SER13547.1"/>
    </source>
</evidence>
<evidence type="ECO:0000259" key="1">
    <source>
        <dbReference type="Pfam" id="PF13304"/>
    </source>
</evidence>